<dbReference type="PROSITE" id="PS50195">
    <property type="entry name" value="PX"/>
    <property type="match status" value="1"/>
</dbReference>
<dbReference type="Proteomes" id="UP000182259">
    <property type="component" value="Chromosome III"/>
</dbReference>
<dbReference type="InterPro" id="IPR001683">
    <property type="entry name" value="PX_dom"/>
</dbReference>
<dbReference type="Pfam" id="PF00787">
    <property type="entry name" value="PX"/>
    <property type="match status" value="1"/>
</dbReference>
<dbReference type="SMART" id="SM00312">
    <property type="entry name" value="PX"/>
    <property type="match status" value="1"/>
</dbReference>
<feature type="domain" description="PX" evidence="1">
    <location>
        <begin position="1"/>
        <end position="111"/>
    </location>
</feature>
<accession>A0A1L0DL22</accession>
<protein>
    <submittedName>
        <fullName evidence="2">CIC11C00000001173</fullName>
    </submittedName>
</protein>
<dbReference type="GO" id="GO:0035091">
    <property type="term" value="F:phosphatidylinositol binding"/>
    <property type="evidence" value="ECO:0007669"/>
    <property type="project" value="InterPro"/>
</dbReference>
<dbReference type="Gene3D" id="3.30.1520.10">
    <property type="entry name" value="Phox-like domain"/>
    <property type="match status" value="1"/>
</dbReference>
<dbReference type="AlphaFoldDB" id="A0A1L0DL22"/>
<sequence>MSIIFIPDYLEKNGTIYYNVNIKLPLRSISVSRRYSDFVELVTTLSDDLGLGVSEFPYKLPPKTSVFSSRKSVSELRKVLLADFLDKVVRDRDLQNRPTVHKFLQLPKNFNISRDLFKEDTDSVKDTRFLITDTDTDISGDQWLLYFRIVKSSISKLDRGKTLTTRAETREKVQKYIRPNLEKLARALTNLGRSGAISKNEWNSRTARLSQIQDDVESILGNREELFQEATNARLGGRVFGKPNADAARETNETVGLDDRELFQQQQQIHKEQDQEVEQLRMIIARQRQIGEAINQEWRSRMRCLIAFLRKLIILPTSYKTPGPELRKLHNSRFRTIISFSGTRILLYLKSNSRCTLRSIPCT</sequence>
<dbReference type="EMBL" id="LT635766">
    <property type="protein sequence ID" value="SGZ53118.1"/>
    <property type="molecule type" value="Genomic_DNA"/>
</dbReference>
<evidence type="ECO:0000313" key="3">
    <source>
        <dbReference type="Proteomes" id="UP000182259"/>
    </source>
</evidence>
<evidence type="ECO:0000313" key="2">
    <source>
        <dbReference type="EMBL" id="SGZ53118.1"/>
    </source>
</evidence>
<reference evidence="3" key="1">
    <citation type="submission" date="2016-10" db="EMBL/GenBank/DDBJ databases">
        <authorList>
            <person name="Geijer C."/>
            <person name="Jareborg N."/>
            <person name="Dainat J."/>
        </authorList>
    </citation>
    <scope>NUCLEOTIDE SEQUENCE [LARGE SCALE GENOMIC DNA]</scope>
    <source>
        <strain evidence="3">PYCC 4715</strain>
    </source>
</reference>
<organism evidence="2 3">
    <name type="scientific">Sungouiella intermedia</name>
    <dbReference type="NCBI Taxonomy" id="45354"/>
    <lineage>
        <taxon>Eukaryota</taxon>
        <taxon>Fungi</taxon>
        <taxon>Dikarya</taxon>
        <taxon>Ascomycota</taxon>
        <taxon>Saccharomycotina</taxon>
        <taxon>Pichiomycetes</taxon>
        <taxon>Metschnikowiaceae</taxon>
        <taxon>Sungouiella</taxon>
    </lineage>
</organism>
<dbReference type="SUPFAM" id="SSF58038">
    <property type="entry name" value="SNARE fusion complex"/>
    <property type="match status" value="1"/>
</dbReference>
<evidence type="ECO:0000259" key="1">
    <source>
        <dbReference type="PROSITE" id="PS50195"/>
    </source>
</evidence>
<proteinExistence type="predicted"/>
<name>A0A1L0DL22_9ASCO</name>
<dbReference type="InterPro" id="IPR036871">
    <property type="entry name" value="PX_dom_sf"/>
</dbReference>
<gene>
    <name evidence="2" type="ORF">SAMEA4029009_CIC11G00000001173</name>
</gene>
<dbReference type="SUPFAM" id="SSF64268">
    <property type="entry name" value="PX domain"/>
    <property type="match status" value="1"/>
</dbReference>